<name>A0ABV2GI29_9HYPH</name>
<keyword evidence="2" id="KW-1185">Reference proteome</keyword>
<dbReference type="Proteomes" id="UP001549204">
    <property type="component" value="Unassembled WGS sequence"/>
</dbReference>
<evidence type="ECO:0000313" key="2">
    <source>
        <dbReference type="Proteomes" id="UP001549204"/>
    </source>
</evidence>
<accession>A0ABV2GI29</accession>
<dbReference type="EMBL" id="JBEPMC010000002">
    <property type="protein sequence ID" value="MET3577955.1"/>
    <property type="molecule type" value="Genomic_DNA"/>
</dbReference>
<evidence type="ECO:0000313" key="1">
    <source>
        <dbReference type="EMBL" id="MET3577955.1"/>
    </source>
</evidence>
<protein>
    <submittedName>
        <fullName evidence="1">Uncharacterized protein</fullName>
    </submittedName>
</protein>
<organism evidence="1 2">
    <name type="scientific">Mesorhizobium robiniae</name>
    <dbReference type="NCBI Taxonomy" id="559315"/>
    <lineage>
        <taxon>Bacteria</taxon>
        <taxon>Pseudomonadati</taxon>
        <taxon>Pseudomonadota</taxon>
        <taxon>Alphaproteobacteria</taxon>
        <taxon>Hyphomicrobiales</taxon>
        <taxon>Phyllobacteriaceae</taxon>
        <taxon>Mesorhizobium</taxon>
    </lineage>
</organism>
<sequence>MAWHDNLLQSVPAWAETKAEVDNRMESFLASVGVKL</sequence>
<proteinExistence type="predicted"/>
<reference evidence="1 2" key="1">
    <citation type="submission" date="2024-06" db="EMBL/GenBank/DDBJ databases">
        <title>Genomic Encyclopedia of Type Strains, Phase IV (KMG-IV): sequencing the most valuable type-strain genomes for metagenomic binning, comparative biology and taxonomic classification.</title>
        <authorList>
            <person name="Goeker M."/>
        </authorList>
    </citation>
    <scope>NUCLEOTIDE SEQUENCE [LARGE SCALE GENOMIC DNA]</scope>
    <source>
        <strain evidence="1 2">DSM 100022</strain>
    </source>
</reference>
<comment type="caution">
    <text evidence="1">The sequence shown here is derived from an EMBL/GenBank/DDBJ whole genome shotgun (WGS) entry which is preliminary data.</text>
</comment>
<gene>
    <name evidence="1" type="ORF">ABID19_000972</name>
</gene>